<evidence type="ECO:0000256" key="3">
    <source>
        <dbReference type="ARBA" id="ARBA00004910"/>
    </source>
</evidence>
<feature type="binding site" evidence="17">
    <location>
        <position position="210"/>
    </location>
    <ligand>
        <name>NADP(+)</name>
        <dbReference type="ChEBI" id="CHEBI:58349"/>
    </ligand>
</feature>
<dbReference type="EC" id="3.5.4.26" evidence="15"/>
<feature type="binding site" evidence="17">
    <location>
        <position position="302"/>
    </location>
    <ligand>
        <name>substrate</name>
    </ligand>
</feature>
<dbReference type="PROSITE" id="PS51747">
    <property type="entry name" value="CYT_DCMP_DEAMINASES_2"/>
    <property type="match status" value="1"/>
</dbReference>
<evidence type="ECO:0000256" key="12">
    <source>
        <dbReference type="ARBA" id="ARBA00023268"/>
    </source>
</evidence>
<evidence type="ECO:0000256" key="13">
    <source>
        <dbReference type="ARBA" id="ARBA00049861"/>
    </source>
</evidence>
<evidence type="ECO:0000313" key="21">
    <source>
        <dbReference type="Proteomes" id="UP000006787"/>
    </source>
</evidence>
<feature type="binding site" evidence="17">
    <location>
        <position position="214"/>
    </location>
    <ligand>
        <name>substrate</name>
    </ligand>
</feature>
<dbReference type="GO" id="GO:0009231">
    <property type="term" value="P:riboflavin biosynthetic process"/>
    <property type="evidence" value="ECO:0007669"/>
    <property type="project" value="UniProtKB-UniPathway"/>
</dbReference>
<evidence type="ECO:0000256" key="17">
    <source>
        <dbReference type="PIRSR" id="PIRSR006769-2"/>
    </source>
</evidence>
<comment type="pathway">
    <text evidence="3 15">Cofactor biosynthesis; riboflavin biosynthesis; 5-amino-6-(D-ribitylamino)uracil from GTP: step 3/4.</text>
</comment>
<dbReference type="InterPro" id="IPR002734">
    <property type="entry name" value="RibDG_C"/>
</dbReference>
<dbReference type="CDD" id="cd01284">
    <property type="entry name" value="Riboflavin_deaminase-reductase"/>
    <property type="match status" value="1"/>
</dbReference>
<evidence type="ECO:0000256" key="11">
    <source>
        <dbReference type="ARBA" id="ARBA00023002"/>
    </source>
</evidence>
<gene>
    <name evidence="20" type="ORF">C426_0783</name>
</gene>
<feature type="binding site" evidence="17">
    <location>
        <position position="180"/>
    </location>
    <ligand>
        <name>NADP(+)</name>
        <dbReference type="ChEBI" id="CHEBI:58349"/>
    </ligand>
</feature>
<comment type="catalytic activity">
    <reaction evidence="13 15">
        <text>5-amino-6-(5-phospho-D-ribitylamino)uracil + NADP(+) = 5-amino-6-(5-phospho-D-ribosylamino)uracil + NADPH + H(+)</text>
        <dbReference type="Rhea" id="RHEA:17845"/>
        <dbReference type="ChEBI" id="CHEBI:15378"/>
        <dbReference type="ChEBI" id="CHEBI:57783"/>
        <dbReference type="ChEBI" id="CHEBI:58349"/>
        <dbReference type="ChEBI" id="CHEBI:58421"/>
        <dbReference type="ChEBI" id="CHEBI:58453"/>
        <dbReference type="EC" id="1.1.1.193"/>
    </reaction>
</comment>
<evidence type="ECO:0000256" key="10">
    <source>
        <dbReference type="ARBA" id="ARBA00022857"/>
    </source>
</evidence>
<feature type="active site" description="Proton donor" evidence="16">
    <location>
        <position position="62"/>
    </location>
</feature>
<dbReference type="Gene3D" id="3.40.140.10">
    <property type="entry name" value="Cytidine Deaminase, domain 2"/>
    <property type="match status" value="1"/>
</dbReference>
<evidence type="ECO:0000256" key="8">
    <source>
        <dbReference type="ARBA" id="ARBA00022801"/>
    </source>
</evidence>
<evidence type="ECO:0000256" key="15">
    <source>
        <dbReference type="PIRNR" id="PIRNR006769"/>
    </source>
</evidence>
<organism evidence="20 21">
    <name type="scientific">Lactococcus garvieae DCC43</name>
    <dbReference type="NCBI Taxonomy" id="1231377"/>
    <lineage>
        <taxon>Bacteria</taxon>
        <taxon>Bacillati</taxon>
        <taxon>Bacillota</taxon>
        <taxon>Bacilli</taxon>
        <taxon>Lactobacillales</taxon>
        <taxon>Streptococcaceae</taxon>
        <taxon>Lactococcus</taxon>
    </lineage>
</organism>
<feature type="binding site" evidence="17">
    <location>
        <begin position="304"/>
        <end position="310"/>
    </location>
    <ligand>
        <name>NADP(+)</name>
        <dbReference type="ChEBI" id="CHEBI:58349"/>
    </ligand>
</feature>
<dbReference type="InterPro" id="IPR024072">
    <property type="entry name" value="DHFR-like_dom_sf"/>
</dbReference>
<evidence type="ECO:0000256" key="5">
    <source>
        <dbReference type="ARBA" id="ARBA00007417"/>
    </source>
</evidence>
<evidence type="ECO:0000256" key="4">
    <source>
        <dbReference type="ARBA" id="ARBA00005259"/>
    </source>
</evidence>
<dbReference type="PANTHER" id="PTHR38011:SF7">
    <property type="entry name" value="2,5-DIAMINO-6-RIBOSYLAMINO-4(3H)-PYRIMIDINONE 5'-PHOSPHATE REDUCTASE"/>
    <property type="match status" value="1"/>
</dbReference>
<evidence type="ECO:0000256" key="2">
    <source>
        <dbReference type="ARBA" id="ARBA00004882"/>
    </source>
</evidence>
<comment type="catalytic activity">
    <reaction evidence="14 15">
        <text>2,5-diamino-6-hydroxy-4-(5-phosphoribosylamino)-pyrimidine + H2O + H(+) = 5-amino-6-(5-phospho-D-ribosylamino)uracil + NH4(+)</text>
        <dbReference type="Rhea" id="RHEA:21868"/>
        <dbReference type="ChEBI" id="CHEBI:15377"/>
        <dbReference type="ChEBI" id="CHEBI:15378"/>
        <dbReference type="ChEBI" id="CHEBI:28938"/>
        <dbReference type="ChEBI" id="CHEBI:58453"/>
        <dbReference type="ChEBI" id="CHEBI:58614"/>
        <dbReference type="EC" id="3.5.4.26"/>
    </reaction>
</comment>
<reference evidence="20 21" key="1">
    <citation type="journal article" date="2012" name="J. Bacteriol.">
        <title>Genome Sequence of the Bacteriocin-Producing Strain Lactococcus garvieae DCC43.</title>
        <authorList>
            <person name="Gabrielsen C."/>
            <person name="Brede D.A."/>
            <person name="Hernandez P.E."/>
            <person name="Nes I.F."/>
            <person name="Diep D.B."/>
        </authorList>
    </citation>
    <scope>NUCLEOTIDE SEQUENCE [LARGE SCALE GENOMIC DNA]</scope>
    <source>
        <strain evidence="20 21">DCC43</strain>
    </source>
</reference>
<dbReference type="Pfam" id="PF01872">
    <property type="entry name" value="RibD_C"/>
    <property type="match status" value="1"/>
</dbReference>
<dbReference type="SUPFAM" id="SSF53927">
    <property type="entry name" value="Cytidine deaminase-like"/>
    <property type="match status" value="1"/>
</dbReference>
<dbReference type="InterPro" id="IPR016193">
    <property type="entry name" value="Cytidine_deaminase-like"/>
</dbReference>
<dbReference type="NCBIfam" id="TIGR00326">
    <property type="entry name" value="eubact_ribD"/>
    <property type="match status" value="1"/>
</dbReference>
<evidence type="ECO:0000313" key="20">
    <source>
        <dbReference type="EMBL" id="EKF51921.1"/>
    </source>
</evidence>
<protein>
    <recommendedName>
        <fullName evidence="15">Riboflavin biosynthesis protein RibD</fullName>
    </recommendedName>
    <domain>
        <recommendedName>
            <fullName evidence="15">Diaminohydroxyphosphoribosylaminopyrimidine deaminase</fullName>
            <shortName evidence="15">DRAP deaminase</shortName>
            <ecNumber evidence="15">3.5.4.26</ecNumber>
        </recommendedName>
        <alternativeName>
            <fullName evidence="15">Riboflavin-specific deaminase</fullName>
        </alternativeName>
    </domain>
    <domain>
        <recommendedName>
            <fullName evidence="15">5-amino-6-(5-phosphoribosylamino)uracil reductase</fullName>
            <ecNumber evidence="15">1.1.1.193</ecNumber>
        </recommendedName>
        <alternativeName>
            <fullName evidence="15">HTP reductase</fullName>
        </alternativeName>
    </domain>
</protein>
<evidence type="ECO:0000259" key="19">
    <source>
        <dbReference type="PROSITE" id="PS51747"/>
    </source>
</evidence>
<dbReference type="AlphaFoldDB" id="K2PWV2"/>
<feature type="binding site" evidence="18">
    <location>
        <position position="85"/>
    </location>
    <ligand>
        <name>Zn(2+)</name>
        <dbReference type="ChEBI" id="CHEBI:29105"/>
        <note>catalytic</note>
    </ligand>
</feature>
<dbReference type="Gene3D" id="3.40.430.10">
    <property type="entry name" value="Dihydrofolate Reductase, subunit A"/>
    <property type="match status" value="1"/>
</dbReference>
<name>K2PWV2_9LACT</name>
<keyword evidence="11 15" id="KW-0560">Oxidoreductase</keyword>
<comment type="similarity">
    <text evidence="4 15">In the N-terminal section; belongs to the cytidine and deoxycytidylate deaminase family.</text>
</comment>
<feature type="binding site" evidence="17">
    <location>
        <position position="164"/>
    </location>
    <ligand>
        <name>NADP(+)</name>
        <dbReference type="ChEBI" id="CHEBI:58349"/>
    </ligand>
</feature>
<dbReference type="NCBIfam" id="TIGR00227">
    <property type="entry name" value="ribD_Cterm"/>
    <property type="match status" value="1"/>
</dbReference>
<dbReference type="GO" id="GO:0008270">
    <property type="term" value="F:zinc ion binding"/>
    <property type="evidence" value="ECO:0007669"/>
    <property type="project" value="InterPro"/>
</dbReference>
<dbReference type="InterPro" id="IPR011549">
    <property type="entry name" value="RibD_C"/>
</dbReference>
<feature type="binding site" evidence="17">
    <location>
        <position position="178"/>
    </location>
    <ligand>
        <name>substrate</name>
    </ligand>
</feature>
<feature type="binding site" evidence="17">
    <location>
        <position position="206"/>
    </location>
    <ligand>
        <name>substrate</name>
    </ligand>
</feature>
<feature type="binding site" evidence="18">
    <location>
        <position position="60"/>
    </location>
    <ligand>
        <name>Zn(2+)</name>
        <dbReference type="ChEBI" id="CHEBI:29105"/>
        <note>catalytic</note>
    </ligand>
</feature>
<dbReference type="PATRIC" id="fig|1231377.3.peg.787"/>
<keyword evidence="9 15" id="KW-0862">Zinc</keyword>
<dbReference type="GO" id="GO:0008703">
    <property type="term" value="F:5-amino-6-(5-phosphoribosylamino)uracil reductase activity"/>
    <property type="evidence" value="ECO:0007669"/>
    <property type="project" value="UniProtKB-EC"/>
</dbReference>
<keyword evidence="12" id="KW-0511">Multifunctional enzyme</keyword>
<evidence type="ECO:0000256" key="16">
    <source>
        <dbReference type="PIRSR" id="PIRSR006769-1"/>
    </source>
</evidence>
<dbReference type="SUPFAM" id="SSF53597">
    <property type="entry name" value="Dihydrofolate reductase-like"/>
    <property type="match status" value="1"/>
</dbReference>
<dbReference type="UniPathway" id="UPA00275">
    <property type="reaction ID" value="UER00401"/>
</dbReference>
<evidence type="ECO:0000256" key="14">
    <source>
        <dbReference type="ARBA" id="ARBA00049886"/>
    </source>
</evidence>
<dbReference type="eggNOG" id="COG0117">
    <property type="taxonomic scope" value="Bacteria"/>
</dbReference>
<comment type="cofactor">
    <cofactor evidence="15 18">
        <name>Zn(2+)</name>
        <dbReference type="ChEBI" id="CHEBI:29105"/>
    </cofactor>
    <text evidence="15 18">Binds 1 zinc ion.</text>
</comment>
<keyword evidence="6 15" id="KW-0686">Riboflavin biosynthesis</keyword>
<dbReference type="Proteomes" id="UP000006787">
    <property type="component" value="Unassembled WGS sequence"/>
</dbReference>
<dbReference type="InterPro" id="IPR004794">
    <property type="entry name" value="Eubact_RibD"/>
</dbReference>
<comment type="function">
    <text evidence="1 15">Converts 2,5-diamino-6-(ribosylamino)-4(3h)-pyrimidinone 5'-phosphate into 5-amino-6-(ribosylamino)-2,4(1h,3h)-pyrimidinedione 5'-phosphate.</text>
</comment>
<feature type="binding site" evidence="17">
    <location>
        <position position="194"/>
    </location>
    <ligand>
        <name>substrate</name>
    </ligand>
</feature>
<comment type="pathway">
    <text evidence="2 15">Cofactor biosynthesis; riboflavin biosynthesis; 5-amino-6-(D-ribitylamino)uracil from GTP: step 2/4.</text>
</comment>
<keyword evidence="8 15" id="KW-0378">Hydrolase</keyword>
<dbReference type="EC" id="1.1.1.193" evidence="15"/>
<dbReference type="GO" id="GO:0008835">
    <property type="term" value="F:diaminohydroxyphosphoribosylaminopyrimidine deaminase activity"/>
    <property type="evidence" value="ECO:0007669"/>
    <property type="project" value="UniProtKB-EC"/>
</dbReference>
<dbReference type="InterPro" id="IPR016192">
    <property type="entry name" value="APOBEC/CMP_deaminase_Zn-bd"/>
</dbReference>
<keyword evidence="7 15" id="KW-0479">Metal-binding</keyword>
<dbReference type="InterPro" id="IPR050765">
    <property type="entry name" value="Riboflavin_Biosynth_HTPR"/>
</dbReference>
<comment type="caution">
    <text evidence="20">The sequence shown here is derived from an EMBL/GenBank/DDBJ whole genome shotgun (WGS) entry which is preliminary data.</text>
</comment>
<evidence type="ECO:0000256" key="9">
    <source>
        <dbReference type="ARBA" id="ARBA00022833"/>
    </source>
</evidence>
<sequence length="371" mass="40548">MLFFWKEAVVKDKEYYMKLALELAKKGGGMVNPNPQVGAIIVKKDKIIGEGYHEQYGQAHAERSALSSCIESPQGADMYVTLEPCAHQGRQPPCFKAIIDNKIKRVIIGSLDPNPLVSGKGLSQLKKAGIEVIGPVLEKECKEINQIFYHFITHQTPFVTIKYAMTLDGKISTVAGKSKWITGEKAREKVHMDRARFMGIMVGVGTVIADNPKLTNRGTSLKNPIRIICDTGLRTPIESEVVATAHEFQTIIATSVKDLKAHQPYISKGCKIITVSKKKGSLNLKELMKKLGDELIDSIILEGGASLNASALEEGIVHKIQAYIAPKIFGGSTAKTPVGGEGITFPEQATQFKITSITQFGEDILLESEKV</sequence>
<keyword evidence="10 15" id="KW-0521">NADP</keyword>
<dbReference type="FunFam" id="3.40.140.10:FF:000025">
    <property type="entry name" value="Riboflavin biosynthesis protein RibD"/>
    <property type="match status" value="1"/>
</dbReference>
<dbReference type="PIRSF" id="PIRSF006769">
    <property type="entry name" value="RibD"/>
    <property type="match status" value="1"/>
</dbReference>
<comment type="similarity">
    <text evidence="5 15">In the C-terminal section; belongs to the HTP reductase family.</text>
</comment>
<feature type="binding site" evidence="17">
    <location>
        <position position="217"/>
    </location>
    <ligand>
        <name>substrate</name>
    </ligand>
</feature>
<evidence type="ECO:0000256" key="18">
    <source>
        <dbReference type="PIRSR" id="PIRSR006769-3"/>
    </source>
</evidence>
<dbReference type="PANTHER" id="PTHR38011">
    <property type="entry name" value="DIHYDROFOLATE REDUCTASE FAMILY PROTEIN (AFU_ORTHOLOGUE AFUA_8G06820)"/>
    <property type="match status" value="1"/>
</dbReference>
<dbReference type="GO" id="GO:0050661">
    <property type="term" value="F:NADP binding"/>
    <property type="evidence" value="ECO:0007669"/>
    <property type="project" value="InterPro"/>
</dbReference>
<feature type="binding site" evidence="17">
    <location>
        <position position="231"/>
    </location>
    <ligand>
        <name>NADP(+)</name>
        <dbReference type="ChEBI" id="CHEBI:58349"/>
    </ligand>
</feature>
<dbReference type="eggNOG" id="COG1985">
    <property type="taxonomic scope" value="Bacteria"/>
</dbReference>
<dbReference type="Pfam" id="PF00383">
    <property type="entry name" value="dCMP_cyt_deam_1"/>
    <property type="match status" value="1"/>
</dbReference>
<dbReference type="EMBL" id="AMQS01000008">
    <property type="protein sequence ID" value="EKF51921.1"/>
    <property type="molecule type" value="Genomic_DNA"/>
</dbReference>
<evidence type="ECO:0000256" key="1">
    <source>
        <dbReference type="ARBA" id="ARBA00002151"/>
    </source>
</evidence>
<dbReference type="PROSITE" id="PS00903">
    <property type="entry name" value="CYT_DCMP_DEAMINASES_1"/>
    <property type="match status" value="1"/>
</dbReference>
<feature type="binding site" evidence="18">
    <location>
        <position position="94"/>
    </location>
    <ligand>
        <name>Zn(2+)</name>
        <dbReference type="ChEBI" id="CHEBI:29105"/>
        <note>catalytic</note>
    </ligand>
</feature>
<evidence type="ECO:0000256" key="6">
    <source>
        <dbReference type="ARBA" id="ARBA00022619"/>
    </source>
</evidence>
<proteinExistence type="inferred from homology"/>
<accession>K2PWV2</accession>
<dbReference type="InterPro" id="IPR002125">
    <property type="entry name" value="CMP_dCMP_dom"/>
</dbReference>
<evidence type="ECO:0000256" key="7">
    <source>
        <dbReference type="ARBA" id="ARBA00022723"/>
    </source>
</evidence>
<feature type="domain" description="CMP/dCMP-type deaminase" evidence="19">
    <location>
        <begin position="11"/>
        <end position="133"/>
    </location>
</feature>